<name>A0ABV3SV15_9ACTN</name>
<evidence type="ECO:0000313" key="1">
    <source>
        <dbReference type="EMBL" id="MEX0426788.1"/>
    </source>
</evidence>
<evidence type="ECO:0008006" key="3">
    <source>
        <dbReference type="Google" id="ProtNLM"/>
    </source>
</evidence>
<proteinExistence type="predicted"/>
<evidence type="ECO:0000313" key="2">
    <source>
        <dbReference type="Proteomes" id="UP001556631"/>
    </source>
</evidence>
<dbReference type="EMBL" id="JBFPJR010000005">
    <property type="protein sequence ID" value="MEX0426788.1"/>
    <property type="molecule type" value="Genomic_DNA"/>
</dbReference>
<reference evidence="1 2" key="1">
    <citation type="submission" date="2024-07" db="EMBL/GenBank/DDBJ databases">
        <authorList>
            <person name="Lee S."/>
            <person name="Kang M."/>
        </authorList>
    </citation>
    <scope>NUCLEOTIDE SEQUENCE [LARGE SCALE GENOMIC DNA]</scope>
    <source>
        <strain evidence="1 2">DS6</strain>
    </source>
</reference>
<organism evidence="1 2">
    <name type="scientific">Nocardioides eburneus</name>
    <dbReference type="NCBI Taxonomy" id="3231482"/>
    <lineage>
        <taxon>Bacteria</taxon>
        <taxon>Bacillati</taxon>
        <taxon>Actinomycetota</taxon>
        <taxon>Actinomycetes</taxon>
        <taxon>Propionibacteriales</taxon>
        <taxon>Nocardioidaceae</taxon>
        <taxon>Nocardioides</taxon>
    </lineage>
</organism>
<dbReference type="RefSeq" id="WP_367991549.1">
    <property type="nucleotide sequence ID" value="NZ_JBFPJR010000005.1"/>
</dbReference>
<gene>
    <name evidence="1" type="ORF">AB3X52_04075</name>
</gene>
<comment type="caution">
    <text evidence="1">The sequence shown here is derived from an EMBL/GenBank/DDBJ whole genome shotgun (WGS) entry which is preliminary data.</text>
</comment>
<keyword evidence="2" id="KW-1185">Reference proteome</keyword>
<dbReference type="Proteomes" id="UP001556631">
    <property type="component" value="Unassembled WGS sequence"/>
</dbReference>
<accession>A0ABV3SV15</accession>
<protein>
    <recommendedName>
        <fullName evidence="3">CopG family transcriptional regulator</fullName>
    </recommendedName>
</protein>
<sequence>MSSGRPHDRYFALSEREQRQVQALLAKGAKAGRAPDHAAIEAAIELVLGRRAWKRNDRRRDHHSDD</sequence>